<name>X1N2J8_9ZZZZ</name>
<dbReference type="EMBL" id="BARV01013209">
    <property type="protein sequence ID" value="GAI12824.1"/>
    <property type="molecule type" value="Genomic_DNA"/>
</dbReference>
<dbReference type="AlphaFoldDB" id="X1N2J8"/>
<reference evidence="1" key="1">
    <citation type="journal article" date="2014" name="Front. Microbiol.">
        <title>High frequency of phylogenetically diverse reductive dehalogenase-homologous genes in deep subseafloor sedimentary metagenomes.</title>
        <authorList>
            <person name="Kawai M."/>
            <person name="Futagami T."/>
            <person name="Toyoda A."/>
            <person name="Takaki Y."/>
            <person name="Nishi S."/>
            <person name="Hori S."/>
            <person name="Arai W."/>
            <person name="Tsubouchi T."/>
            <person name="Morono Y."/>
            <person name="Uchiyama I."/>
            <person name="Ito T."/>
            <person name="Fujiyama A."/>
            <person name="Inagaki F."/>
            <person name="Takami H."/>
        </authorList>
    </citation>
    <scope>NUCLEOTIDE SEQUENCE</scope>
    <source>
        <strain evidence="1">Expedition CK06-06</strain>
    </source>
</reference>
<feature type="non-terminal residue" evidence="1">
    <location>
        <position position="1"/>
    </location>
</feature>
<protein>
    <recommendedName>
        <fullName evidence="2">F5/8 type C domain-containing protein</fullName>
    </recommendedName>
</protein>
<feature type="non-terminal residue" evidence="1">
    <location>
        <position position="162"/>
    </location>
</feature>
<dbReference type="SUPFAM" id="SSF49785">
    <property type="entry name" value="Galactose-binding domain-like"/>
    <property type="match status" value="1"/>
</dbReference>
<evidence type="ECO:0008006" key="2">
    <source>
        <dbReference type="Google" id="ProtNLM"/>
    </source>
</evidence>
<comment type="caution">
    <text evidence="1">The sequence shown here is derived from an EMBL/GenBank/DDBJ whole genome shotgun (WGS) entry which is preliminary data.</text>
</comment>
<accession>X1N2J8</accession>
<dbReference type="InterPro" id="IPR008979">
    <property type="entry name" value="Galactose-bd-like_sf"/>
</dbReference>
<proteinExistence type="predicted"/>
<gene>
    <name evidence="1" type="ORF">S06H3_24012</name>
</gene>
<organism evidence="1">
    <name type="scientific">marine sediment metagenome</name>
    <dbReference type="NCBI Taxonomy" id="412755"/>
    <lineage>
        <taxon>unclassified sequences</taxon>
        <taxon>metagenomes</taxon>
        <taxon>ecological metagenomes</taxon>
    </lineage>
</organism>
<evidence type="ECO:0000313" key="1">
    <source>
        <dbReference type="EMBL" id="GAI12824.1"/>
    </source>
</evidence>
<sequence length="162" mass="17614">CELYGKHIPCSNEEFNSYFDSEMSLYGAGASIVATIMGGNVGIGTTNPGSKLTVVGNLIVLGGSQYPPAQSDTYVKATTYTYADYAPWLATDPTKVLTGLDEGNSWMAEIDVITNQRFHIDLGSAKIIRRIYYENYHCQGSYTIGGVKNFTFWGSNTAGDFS</sequence>